<sequence length="123" mass="13875">MEEVEIQNKTDKSRVLNEDEHAFTSQQNFTKGETKYCRFSLKYVGLKQPWKLVVYCNASYANLKDGSSQGGMIIFLVDRERRASPINLDIQKVEESLQKHNCSINNVTVGCSGHISVAISFIG</sequence>
<proteinExistence type="predicted"/>
<accession>A0A7D9JFD9</accession>
<evidence type="ECO:0000313" key="2">
    <source>
        <dbReference type="Proteomes" id="UP001152795"/>
    </source>
</evidence>
<dbReference type="AlphaFoldDB" id="A0A7D9JFD9"/>
<evidence type="ECO:0000313" key="1">
    <source>
        <dbReference type="EMBL" id="CAB4028202.1"/>
    </source>
</evidence>
<organism evidence="1 2">
    <name type="scientific">Paramuricea clavata</name>
    <name type="common">Red gorgonian</name>
    <name type="synonym">Violescent sea-whip</name>
    <dbReference type="NCBI Taxonomy" id="317549"/>
    <lineage>
        <taxon>Eukaryota</taxon>
        <taxon>Metazoa</taxon>
        <taxon>Cnidaria</taxon>
        <taxon>Anthozoa</taxon>
        <taxon>Octocorallia</taxon>
        <taxon>Malacalcyonacea</taxon>
        <taxon>Plexauridae</taxon>
        <taxon>Paramuricea</taxon>
    </lineage>
</organism>
<dbReference type="Proteomes" id="UP001152795">
    <property type="component" value="Unassembled WGS sequence"/>
</dbReference>
<comment type="caution">
    <text evidence="1">The sequence shown here is derived from an EMBL/GenBank/DDBJ whole genome shotgun (WGS) entry which is preliminary data.</text>
</comment>
<keyword evidence="2" id="KW-1185">Reference proteome</keyword>
<protein>
    <submittedName>
        <fullName evidence="1">Uncharacterized protein</fullName>
    </submittedName>
</protein>
<name>A0A7D9JFD9_PARCT</name>
<reference evidence="1" key="1">
    <citation type="submission" date="2020-04" db="EMBL/GenBank/DDBJ databases">
        <authorList>
            <person name="Alioto T."/>
            <person name="Alioto T."/>
            <person name="Gomez Garrido J."/>
        </authorList>
    </citation>
    <scope>NUCLEOTIDE SEQUENCE</scope>
    <source>
        <strain evidence="1">A484AB</strain>
    </source>
</reference>
<gene>
    <name evidence="1" type="ORF">PACLA_8A009078</name>
</gene>
<dbReference type="EMBL" id="CACRXK020015315">
    <property type="protein sequence ID" value="CAB4028202.1"/>
    <property type="molecule type" value="Genomic_DNA"/>
</dbReference>